<comment type="caution">
    <text evidence="3">The sequence shown here is derived from an EMBL/GenBank/DDBJ whole genome shotgun (WGS) entry which is preliminary data.</text>
</comment>
<evidence type="ECO:0000259" key="2">
    <source>
        <dbReference type="Pfam" id="PF08386"/>
    </source>
</evidence>
<dbReference type="Pfam" id="PF08386">
    <property type="entry name" value="Abhydrolase_4"/>
    <property type="match status" value="1"/>
</dbReference>
<evidence type="ECO:0000313" key="4">
    <source>
        <dbReference type="Proteomes" id="UP000050280"/>
    </source>
</evidence>
<dbReference type="RefSeq" id="WP_054558832.1">
    <property type="nucleotide sequence ID" value="NZ_LDJX01000003.1"/>
</dbReference>
<dbReference type="GO" id="GO:0016787">
    <property type="term" value="F:hydrolase activity"/>
    <property type="evidence" value="ECO:0007669"/>
    <property type="project" value="UniProtKB-KW"/>
</dbReference>
<feature type="domain" description="Peptidase S33 tripeptidyl aminopeptidase-like C-terminal" evidence="2">
    <location>
        <begin position="214"/>
        <end position="264"/>
    </location>
</feature>
<proteinExistence type="predicted"/>
<keyword evidence="4" id="KW-1185">Reference proteome</keyword>
<dbReference type="InterPro" id="IPR000073">
    <property type="entry name" value="AB_hydrolase_1"/>
</dbReference>
<dbReference type="AlphaFoldDB" id="A0A0P7AJM2"/>
<dbReference type="OrthoDB" id="9785847at2"/>
<dbReference type="EMBL" id="LDJX01000003">
    <property type="protein sequence ID" value="KPM32015.1"/>
    <property type="molecule type" value="Genomic_DNA"/>
</dbReference>
<evidence type="ECO:0000313" key="3">
    <source>
        <dbReference type="EMBL" id="KPM32015.1"/>
    </source>
</evidence>
<dbReference type="Pfam" id="PF00561">
    <property type="entry name" value="Abhydrolase_1"/>
    <property type="match status" value="1"/>
</dbReference>
<evidence type="ECO:0000259" key="1">
    <source>
        <dbReference type="Pfam" id="PF00561"/>
    </source>
</evidence>
<gene>
    <name evidence="3" type="ORF">I595_1663</name>
</gene>
<sequence length="271" mass="30670">MKKTLTRLACQLFPRRLTRFAYDQLTNPQLRKLRTHEESTLNKATKVPFMFQGFTIQCYTWEGGEKSVLLIHGWEGQAGNFSEIIEALIKRGFTVYGFDAPSHGYSSKGRTSPFQFTELVIALLKKFEVKNLISHSFGGVATTYALYKNQDIAIDNYLLFTVPDKFSERIDDVCGMTGITNAVKQRLILKLQRETGTDVNALSVSEFVKHINVKQALILHDKNDTATPIERARNVHQHWKASTLLEVEGTGHFRILRTDSVIAQGVAFLSN</sequence>
<feature type="domain" description="AB hydrolase-1" evidence="1">
    <location>
        <begin position="67"/>
        <end position="151"/>
    </location>
</feature>
<name>A0A0P7AJM2_9FLAO</name>
<dbReference type="Proteomes" id="UP000050280">
    <property type="component" value="Unassembled WGS sequence"/>
</dbReference>
<dbReference type="SUPFAM" id="SSF53474">
    <property type="entry name" value="alpha/beta-Hydrolases"/>
    <property type="match status" value="1"/>
</dbReference>
<dbReference type="STRING" id="1300341.I595_1663"/>
<dbReference type="PANTHER" id="PTHR43194:SF2">
    <property type="entry name" value="PEROXISOMAL MEMBRANE PROTEIN LPX1"/>
    <property type="match status" value="1"/>
</dbReference>
<dbReference type="InterPro" id="IPR029058">
    <property type="entry name" value="AB_hydrolase_fold"/>
</dbReference>
<protein>
    <submittedName>
        <fullName evidence="3">Alpha/beta hydrolase fold protein</fullName>
    </submittedName>
</protein>
<keyword evidence="3" id="KW-0378">Hydrolase</keyword>
<accession>A0A0P7AJM2</accession>
<organism evidence="3 4">
    <name type="scientific">Croceitalea dokdonensis DOKDO 023</name>
    <dbReference type="NCBI Taxonomy" id="1300341"/>
    <lineage>
        <taxon>Bacteria</taxon>
        <taxon>Pseudomonadati</taxon>
        <taxon>Bacteroidota</taxon>
        <taxon>Flavobacteriia</taxon>
        <taxon>Flavobacteriales</taxon>
        <taxon>Flavobacteriaceae</taxon>
        <taxon>Croceitalea</taxon>
    </lineage>
</organism>
<dbReference type="Gene3D" id="3.40.50.1820">
    <property type="entry name" value="alpha/beta hydrolase"/>
    <property type="match status" value="1"/>
</dbReference>
<dbReference type="InterPro" id="IPR050228">
    <property type="entry name" value="Carboxylesterase_BioH"/>
</dbReference>
<reference evidence="3 4" key="1">
    <citation type="submission" date="2015-09" db="EMBL/GenBank/DDBJ databases">
        <title>Genome sequence of the marine flavobacterium Croceitalea dokdonensis DOKDO 023 that contains proton- and sodium-pumping rhodopsins.</title>
        <authorList>
            <person name="Kwon S.-K."/>
            <person name="Lee H.K."/>
            <person name="Kwak M.-J."/>
            <person name="Kim J.F."/>
        </authorList>
    </citation>
    <scope>NUCLEOTIDE SEQUENCE [LARGE SCALE GENOMIC DNA]</scope>
    <source>
        <strain evidence="3 4">DOKDO 023</strain>
    </source>
</reference>
<dbReference type="PANTHER" id="PTHR43194">
    <property type="entry name" value="HYDROLASE ALPHA/BETA FOLD FAMILY"/>
    <property type="match status" value="1"/>
</dbReference>
<dbReference type="InterPro" id="IPR013595">
    <property type="entry name" value="Pept_S33_TAP-like_C"/>
</dbReference>